<gene>
    <name evidence="2" type="ORF">NCTC13560_01466</name>
    <name evidence="1" type="ORF">SAMN05421682_101337</name>
</gene>
<dbReference type="OrthoDB" id="1358588at2"/>
<dbReference type="EMBL" id="UFVS01000001">
    <property type="protein sequence ID" value="SUX42644.1"/>
    <property type="molecule type" value="Genomic_DNA"/>
</dbReference>
<dbReference type="AlphaFoldDB" id="A0A381F874"/>
<evidence type="ECO:0000313" key="4">
    <source>
        <dbReference type="Proteomes" id="UP000255231"/>
    </source>
</evidence>
<reference evidence="1 3" key="1">
    <citation type="submission" date="2017-01" db="EMBL/GenBank/DDBJ databases">
        <authorList>
            <person name="Varghese N."/>
            <person name="Submissions S."/>
        </authorList>
    </citation>
    <scope>NUCLEOTIDE SEQUENCE [LARGE SCALE GENOMIC DNA]</scope>
    <source>
        <strain evidence="1 3">ATCC 27950</strain>
    </source>
</reference>
<reference evidence="2 4" key="2">
    <citation type="submission" date="2018-06" db="EMBL/GenBank/DDBJ databases">
        <authorList>
            <consortium name="Pathogen Informatics"/>
            <person name="Doyle S."/>
        </authorList>
    </citation>
    <scope>NUCLEOTIDE SEQUENCE [LARGE SCALE GENOMIC DNA]</scope>
    <source>
        <strain evidence="2 4">NCTC13560</strain>
    </source>
</reference>
<dbReference type="Proteomes" id="UP000255231">
    <property type="component" value="Unassembled WGS sequence"/>
</dbReference>
<dbReference type="PROSITE" id="PS51257">
    <property type="entry name" value="PROKAR_LIPOPROTEIN"/>
    <property type="match status" value="1"/>
</dbReference>
<sequence>MKKAIFFLMLLVIFGCKKKSAENNNIKNQNGNKENIFNYHEITEQIEQNNDFYKLEDYRTPISKNQFIKDSILYKNDLLDNKIVFENGILKTSFGKIKFIVNKNIDSDSFVDYSYIGFNKKKHFHVINIKLYDGELTLLMNDENYNYKIINNTPLFSKNNDYAITYKDNEGLSSSLDLYKIENGSLNKFYIFSSEDNIIESAVWSADNNIIIKAKPLNNDSYKFYKIDINNLKTQRQKAYVNKNFKNDYVLDSALVISPLNEYKIIALEKTEKKNIENVQHNSLPIIIQKKDGEIFKDYVINDQLTFKYHDNCPADGFQRLVSKNNYFTIEQTYCKDFMFVQSYVTFKIENEKIVLYKYGEEYTERSNPEKNINSITKTSKDFGIVKFEDVTEDFLIKLMQK</sequence>
<dbReference type="KEGG" id="cil:EG358_04305"/>
<evidence type="ECO:0000313" key="2">
    <source>
        <dbReference type="EMBL" id="SUX42644.1"/>
    </source>
</evidence>
<evidence type="ECO:0008006" key="5">
    <source>
        <dbReference type="Google" id="ProtNLM"/>
    </source>
</evidence>
<protein>
    <recommendedName>
        <fullName evidence="5">Lipoprotein</fullName>
    </recommendedName>
</protein>
<keyword evidence="3" id="KW-1185">Reference proteome</keyword>
<accession>A0A381F874</accession>
<dbReference type="EMBL" id="FTMF01000001">
    <property type="protein sequence ID" value="SIP92037.1"/>
    <property type="molecule type" value="Genomic_DNA"/>
</dbReference>
<dbReference type="Proteomes" id="UP000185725">
    <property type="component" value="Unassembled WGS sequence"/>
</dbReference>
<proteinExistence type="predicted"/>
<evidence type="ECO:0000313" key="1">
    <source>
        <dbReference type="EMBL" id="SIP92037.1"/>
    </source>
</evidence>
<evidence type="ECO:0000313" key="3">
    <source>
        <dbReference type="Proteomes" id="UP000185725"/>
    </source>
</evidence>
<dbReference type="GeneID" id="303672911"/>
<dbReference type="RefSeq" id="WP_076557760.1">
    <property type="nucleotide sequence ID" value="NZ_CP033929.1"/>
</dbReference>
<name>A0A381F874_9FLAO</name>
<dbReference type="SUPFAM" id="SSF69304">
    <property type="entry name" value="Tricorn protease N-terminal domain"/>
    <property type="match status" value="1"/>
</dbReference>
<organism evidence="2 4">
    <name type="scientific">Chryseobacterium indoltheticum</name>
    <dbReference type="NCBI Taxonomy" id="254"/>
    <lineage>
        <taxon>Bacteria</taxon>
        <taxon>Pseudomonadati</taxon>
        <taxon>Bacteroidota</taxon>
        <taxon>Flavobacteriia</taxon>
        <taxon>Flavobacteriales</taxon>
        <taxon>Weeksellaceae</taxon>
        <taxon>Chryseobacterium group</taxon>
        <taxon>Chryseobacterium</taxon>
    </lineage>
</organism>